<dbReference type="PROSITE" id="PS00622">
    <property type="entry name" value="HTH_LUXR_1"/>
    <property type="match status" value="1"/>
</dbReference>
<dbReference type="InterPro" id="IPR036388">
    <property type="entry name" value="WH-like_DNA-bd_sf"/>
</dbReference>
<evidence type="ECO:0000256" key="4">
    <source>
        <dbReference type="SAM" id="MobiDB-lite"/>
    </source>
</evidence>
<evidence type="ECO:0000256" key="5">
    <source>
        <dbReference type="SAM" id="Phobius"/>
    </source>
</evidence>
<dbReference type="EMBL" id="PPTO01000001">
    <property type="protein sequence ID" value="RDB60967.1"/>
    <property type="molecule type" value="Genomic_DNA"/>
</dbReference>
<dbReference type="AlphaFoldDB" id="A0A369LQM3"/>
<dbReference type="PANTHER" id="PTHR44688:SF16">
    <property type="entry name" value="DNA-BINDING TRANSCRIPTIONAL ACTIVATOR DEVR_DOSR"/>
    <property type="match status" value="1"/>
</dbReference>
<keyword evidence="5" id="KW-0812">Transmembrane</keyword>
<name>A0A369LQM3_9ACTN</name>
<feature type="transmembrane region" description="Helical" evidence="5">
    <location>
        <begin position="103"/>
        <end position="124"/>
    </location>
</feature>
<dbReference type="GO" id="GO:0006355">
    <property type="term" value="P:regulation of DNA-templated transcription"/>
    <property type="evidence" value="ECO:0007669"/>
    <property type="project" value="InterPro"/>
</dbReference>
<dbReference type="SUPFAM" id="SSF103473">
    <property type="entry name" value="MFS general substrate transporter"/>
    <property type="match status" value="1"/>
</dbReference>
<reference evidence="7 8" key="1">
    <citation type="journal article" date="2018" name="Elife">
        <title>Discovery and characterization of a prevalent human gut bacterial enzyme sufficient for the inactivation of a family of plant toxins.</title>
        <authorList>
            <person name="Koppel N."/>
            <person name="Bisanz J.E."/>
            <person name="Pandelia M.E."/>
            <person name="Turnbaugh P.J."/>
            <person name="Balskus E.P."/>
        </authorList>
    </citation>
    <scope>NUCLEOTIDE SEQUENCE [LARGE SCALE GENOMIC DNA]</scope>
    <source>
        <strain evidence="7 8">OB21 GAM31</strain>
    </source>
</reference>
<dbReference type="Proteomes" id="UP000253975">
    <property type="component" value="Unassembled WGS sequence"/>
</dbReference>
<evidence type="ECO:0000313" key="8">
    <source>
        <dbReference type="Proteomes" id="UP000253975"/>
    </source>
</evidence>
<comment type="caution">
    <text evidence="7">The sequence shown here is derived from an EMBL/GenBank/DDBJ whole genome shotgun (WGS) entry which is preliminary data.</text>
</comment>
<keyword evidence="3" id="KW-0804">Transcription</keyword>
<feature type="transmembrane region" description="Helical" evidence="5">
    <location>
        <begin position="46"/>
        <end position="69"/>
    </location>
</feature>
<accession>A0A369LQM3</accession>
<feature type="transmembrane region" description="Helical" evidence="5">
    <location>
        <begin position="272"/>
        <end position="290"/>
    </location>
</feature>
<protein>
    <submittedName>
        <fullName evidence="7">Helix-turn-helix transcriptional regulator</fullName>
    </submittedName>
</protein>
<feature type="transmembrane region" description="Helical" evidence="5">
    <location>
        <begin position="296"/>
        <end position="317"/>
    </location>
</feature>
<keyword evidence="5" id="KW-1133">Transmembrane helix</keyword>
<evidence type="ECO:0000256" key="2">
    <source>
        <dbReference type="ARBA" id="ARBA00023125"/>
    </source>
</evidence>
<gene>
    <name evidence="7" type="ORF">C1881_00100</name>
</gene>
<dbReference type="RefSeq" id="WP_114614547.1">
    <property type="nucleotide sequence ID" value="NZ_PPTO01000001.1"/>
</dbReference>
<dbReference type="GO" id="GO:0003677">
    <property type="term" value="F:DNA binding"/>
    <property type="evidence" value="ECO:0007669"/>
    <property type="project" value="UniProtKB-KW"/>
</dbReference>
<keyword evidence="5" id="KW-0472">Membrane</keyword>
<feature type="transmembrane region" description="Helical" evidence="5">
    <location>
        <begin position="136"/>
        <end position="157"/>
    </location>
</feature>
<dbReference type="InterPro" id="IPR036259">
    <property type="entry name" value="MFS_trans_sf"/>
</dbReference>
<organism evidence="7 8">
    <name type="scientific">Slackia isoflavoniconvertens</name>
    <dbReference type="NCBI Taxonomy" id="572010"/>
    <lineage>
        <taxon>Bacteria</taxon>
        <taxon>Bacillati</taxon>
        <taxon>Actinomycetota</taxon>
        <taxon>Coriobacteriia</taxon>
        <taxon>Eggerthellales</taxon>
        <taxon>Eggerthellaceae</taxon>
        <taxon>Slackia</taxon>
    </lineage>
</organism>
<feature type="domain" description="HTH luxR-type" evidence="6">
    <location>
        <begin position="471"/>
        <end position="536"/>
    </location>
</feature>
<feature type="transmembrane region" description="Helical" evidence="5">
    <location>
        <begin position="329"/>
        <end position="354"/>
    </location>
</feature>
<dbReference type="PROSITE" id="PS50043">
    <property type="entry name" value="HTH_LUXR_2"/>
    <property type="match status" value="1"/>
</dbReference>
<dbReference type="CDD" id="cd06170">
    <property type="entry name" value="LuxR_C_like"/>
    <property type="match status" value="1"/>
</dbReference>
<dbReference type="Gene3D" id="1.10.10.10">
    <property type="entry name" value="Winged helix-like DNA-binding domain superfamily/Winged helix DNA-binding domain"/>
    <property type="match status" value="1"/>
</dbReference>
<dbReference type="PANTHER" id="PTHR44688">
    <property type="entry name" value="DNA-BINDING TRANSCRIPTIONAL ACTIVATOR DEVR_DOSR"/>
    <property type="match status" value="1"/>
</dbReference>
<proteinExistence type="predicted"/>
<dbReference type="PRINTS" id="PR00038">
    <property type="entry name" value="HTHLUXR"/>
</dbReference>
<dbReference type="Pfam" id="PF00196">
    <property type="entry name" value="GerE"/>
    <property type="match status" value="1"/>
</dbReference>
<dbReference type="InterPro" id="IPR016032">
    <property type="entry name" value="Sig_transdc_resp-reg_C-effctor"/>
</dbReference>
<evidence type="ECO:0000313" key="7">
    <source>
        <dbReference type="EMBL" id="RDB60967.1"/>
    </source>
</evidence>
<feature type="transmembrane region" description="Helical" evidence="5">
    <location>
        <begin position="366"/>
        <end position="387"/>
    </location>
</feature>
<sequence>MGKSTLAPHASVAGFAIFLVVYATQIWGGVFPFLPTDFQTQEVTLTFYLSQSLAFCASYVASAFGSYYVPSAARRMLVTLSISLAFIGSCFIIAVMYVPTFTLGFIVAGGAFLGVGCAGIFMLWQRYFSSISAPECNWRLIAGTAFGSLLYFMLYLIPNSLTAFLIPVVLLPICALCLSLSVREMDFDQSMFEDIPREHPQVYARMLHDFWRSAGGLGALAFAAGLARGVAIVEPDIQMAVNTTSMAGVLIACGFLIVAWRWFPFQFSLRSAFRAVYPIMFTGLLLFPFVQGAGLALFASVAYTIFSIMVLVLMMQSAQTARDRGTNPVFAYAFFGACAYVPQALGFILGWITLDIDVMGIGKTAILSMLAAYALGMSLYFSAGTLLGPSKDGTPRRDDQIELTSGKAWKAPEEAMFSKSPIESEEGAADAPVESLQHSGRQSDKKPSKTRRPIGDDGLVITDRLSKQCLVLKRDYGLSARETEVCELIARGRSVAAIAEELFVSENTVRTHSKHIYTKLDIHSRQELGELLSTVDPIL</sequence>
<keyword evidence="2" id="KW-0238">DNA-binding</keyword>
<feature type="transmembrane region" description="Helical" evidence="5">
    <location>
        <begin position="163"/>
        <end position="182"/>
    </location>
</feature>
<dbReference type="SUPFAM" id="SSF46894">
    <property type="entry name" value="C-terminal effector domain of the bipartite response regulators"/>
    <property type="match status" value="1"/>
</dbReference>
<feature type="region of interest" description="Disordered" evidence="4">
    <location>
        <begin position="420"/>
        <end position="456"/>
    </location>
</feature>
<feature type="transmembrane region" description="Helical" evidence="5">
    <location>
        <begin position="214"/>
        <end position="233"/>
    </location>
</feature>
<evidence type="ECO:0000256" key="1">
    <source>
        <dbReference type="ARBA" id="ARBA00023015"/>
    </source>
</evidence>
<feature type="transmembrane region" description="Helical" evidence="5">
    <location>
        <begin position="76"/>
        <end position="97"/>
    </location>
</feature>
<dbReference type="SMART" id="SM00421">
    <property type="entry name" value="HTH_LUXR"/>
    <property type="match status" value="1"/>
</dbReference>
<feature type="transmembrane region" description="Helical" evidence="5">
    <location>
        <begin position="12"/>
        <end position="34"/>
    </location>
</feature>
<keyword evidence="1" id="KW-0805">Transcription regulation</keyword>
<dbReference type="InterPro" id="IPR000792">
    <property type="entry name" value="Tscrpt_reg_LuxR_C"/>
</dbReference>
<evidence type="ECO:0000259" key="6">
    <source>
        <dbReference type="PROSITE" id="PS50043"/>
    </source>
</evidence>
<evidence type="ECO:0000256" key="3">
    <source>
        <dbReference type="ARBA" id="ARBA00023163"/>
    </source>
</evidence>
<feature type="transmembrane region" description="Helical" evidence="5">
    <location>
        <begin position="239"/>
        <end position="260"/>
    </location>
</feature>